<evidence type="ECO:0000256" key="1">
    <source>
        <dbReference type="SAM" id="Coils"/>
    </source>
</evidence>
<gene>
    <name evidence="3" type="ORF">K444DRAFT_697363</name>
</gene>
<protein>
    <submittedName>
        <fullName evidence="3">Uncharacterized protein</fullName>
    </submittedName>
</protein>
<feature type="coiled-coil region" evidence="1">
    <location>
        <begin position="55"/>
        <end position="92"/>
    </location>
</feature>
<sequence>MVAQQAPRTNRVVNKEKEAKKALLTRKAIDGKATALKKQDNGTQKAEAILAKIVLLEKIEQKERTEAVLQELAELNQNRMEYDMDIEKAKSEEVGFEQEILDADQMDIYDEVDPDEPLTSTDRLPPPLFTVNRDLAALLSGASLSGDAENLDLDEGSGLRPAQHPVGYKGGISTTAIVGDFEVKNFPIYRLRTDIAINDDEVPNIMERRRGGKNKPLSKEKWRKKDIKAIKGIAIAVPCEYPGKPEDLVAQIKPISEKKKIKLKKNGKKVPKQPDVQLLIEWREPLVVETPSGPQSVSTSWESRSGCGRIWNKKIVPDLMCRYAKFHEVNYRRHGGEHGSEERSISPFEIPSAGVTPDPDSDTDSDLDSEEEIVLAEAMKKAKKAKKAAEKKAKEEAEKPKEEVEKPKEEVEKPKEKVEKPKEKVEKPKEKKEGASAYEDGMAKFDLKFRMVRKINQAVDLTSEQAGDFIDAYDSYWAKQGAKVISPV</sequence>
<proteinExistence type="predicted"/>
<dbReference type="Proteomes" id="UP000235371">
    <property type="component" value="Unassembled WGS sequence"/>
</dbReference>
<feature type="compositionally biased region" description="Acidic residues" evidence="2">
    <location>
        <begin position="359"/>
        <end position="369"/>
    </location>
</feature>
<organism evidence="3 4">
    <name type="scientific">Hyaloscypha bicolor E</name>
    <dbReference type="NCBI Taxonomy" id="1095630"/>
    <lineage>
        <taxon>Eukaryota</taxon>
        <taxon>Fungi</taxon>
        <taxon>Dikarya</taxon>
        <taxon>Ascomycota</taxon>
        <taxon>Pezizomycotina</taxon>
        <taxon>Leotiomycetes</taxon>
        <taxon>Helotiales</taxon>
        <taxon>Hyaloscyphaceae</taxon>
        <taxon>Hyaloscypha</taxon>
        <taxon>Hyaloscypha bicolor</taxon>
    </lineage>
</organism>
<dbReference type="OrthoDB" id="3439613at2759"/>
<name>A0A2J6SX49_9HELO</name>
<reference evidence="3 4" key="1">
    <citation type="submission" date="2016-04" db="EMBL/GenBank/DDBJ databases">
        <title>A degradative enzymes factory behind the ericoid mycorrhizal symbiosis.</title>
        <authorList>
            <consortium name="DOE Joint Genome Institute"/>
            <person name="Martino E."/>
            <person name="Morin E."/>
            <person name="Grelet G."/>
            <person name="Kuo A."/>
            <person name="Kohler A."/>
            <person name="Daghino S."/>
            <person name="Barry K."/>
            <person name="Choi C."/>
            <person name="Cichocki N."/>
            <person name="Clum A."/>
            <person name="Copeland A."/>
            <person name="Hainaut M."/>
            <person name="Haridas S."/>
            <person name="Labutti K."/>
            <person name="Lindquist E."/>
            <person name="Lipzen A."/>
            <person name="Khouja H.-R."/>
            <person name="Murat C."/>
            <person name="Ohm R."/>
            <person name="Olson A."/>
            <person name="Spatafora J."/>
            <person name="Veneault-Fourrey C."/>
            <person name="Henrissat B."/>
            <person name="Grigoriev I."/>
            <person name="Martin F."/>
            <person name="Perotto S."/>
        </authorList>
    </citation>
    <scope>NUCLEOTIDE SEQUENCE [LARGE SCALE GENOMIC DNA]</scope>
    <source>
        <strain evidence="3 4">E</strain>
    </source>
</reference>
<feature type="compositionally biased region" description="Basic and acidic residues" evidence="2">
    <location>
        <begin position="334"/>
        <end position="344"/>
    </location>
</feature>
<dbReference type="RefSeq" id="XP_024732254.1">
    <property type="nucleotide sequence ID" value="XM_024887928.1"/>
</dbReference>
<feature type="region of interest" description="Disordered" evidence="2">
    <location>
        <begin position="384"/>
        <end position="436"/>
    </location>
</feature>
<accession>A0A2J6SX49</accession>
<feature type="region of interest" description="Disordered" evidence="2">
    <location>
        <begin position="334"/>
        <end position="369"/>
    </location>
</feature>
<dbReference type="GeneID" id="36596004"/>
<feature type="compositionally biased region" description="Basic and acidic residues" evidence="2">
    <location>
        <begin position="387"/>
        <end position="434"/>
    </location>
</feature>
<dbReference type="AlphaFoldDB" id="A0A2J6SX49"/>
<keyword evidence="1" id="KW-0175">Coiled coil</keyword>
<keyword evidence="4" id="KW-1185">Reference proteome</keyword>
<evidence type="ECO:0000313" key="4">
    <source>
        <dbReference type="Proteomes" id="UP000235371"/>
    </source>
</evidence>
<evidence type="ECO:0000313" key="3">
    <source>
        <dbReference type="EMBL" id="PMD55350.1"/>
    </source>
</evidence>
<evidence type="ECO:0000256" key="2">
    <source>
        <dbReference type="SAM" id="MobiDB-lite"/>
    </source>
</evidence>
<dbReference type="InParanoid" id="A0A2J6SX49"/>
<dbReference type="EMBL" id="KZ613856">
    <property type="protein sequence ID" value="PMD55350.1"/>
    <property type="molecule type" value="Genomic_DNA"/>
</dbReference>